<evidence type="ECO:0000256" key="3">
    <source>
        <dbReference type="ARBA" id="ARBA00022833"/>
    </source>
</evidence>
<organism evidence="4 5">
    <name type="scientific">Entotheonella factor</name>
    <dbReference type="NCBI Taxonomy" id="1429438"/>
    <lineage>
        <taxon>Bacteria</taxon>
        <taxon>Pseudomonadati</taxon>
        <taxon>Nitrospinota/Tectimicrobiota group</taxon>
        <taxon>Candidatus Tectimicrobiota</taxon>
        <taxon>Candidatus Entotheonellia</taxon>
        <taxon>Candidatus Entotheonellales</taxon>
        <taxon>Candidatus Entotheonellaceae</taxon>
        <taxon>Candidatus Entotheonella</taxon>
    </lineage>
</organism>
<proteinExistence type="predicted"/>
<dbReference type="HOGENOM" id="CLU_184965_0_0_7"/>
<dbReference type="PANTHER" id="PTHR34535">
    <property type="entry name" value="HYDROGENASE MATURATION FACTOR HYPA"/>
    <property type="match status" value="1"/>
</dbReference>
<dbReference type="InterPro" id="IPR000688">
    <property type="entry name" value="HypA/HybF"/>
</dbReference>
<evidence type="ECO:0000256" key="2">
    <source>
        <dbReference type="ARBA" id="ARBA00022723"/>
    </source>
</evidence>
<name>W4L7Q0_ENTF1</name>
<gene>
    <name evidence="4" type="ORF">ETSY1_36480</name>
</gene>
<keyword evidence="1" id="KW-0533">Nickel</keyword>
<dbReference type="PANTHER" id="PTHR34535:SF3">
    <property type="entry name" value="HYDROGENASE MATURATION FACTOR HYPA"/>
    <property type="match status" value="1"/>
</dbReference>
<sequence length="87" mass="9686">MHEASLMADLIRKITMLADAQHARHVTGVRITLGALSHISPAHLHEHFIQATQGTVAERARLDIDARTDITEPMAQEIRLDSIEVEI</sequence>
<keyword evidence="5" id="KW-1185">Reference proteome</keyword>
<dbReference type="GO" id="GO:0051604">
    <property type="term" value="P:protein maturation"/>
    <property type="evidence" value="ECO:0007669"/>
    <property type="project" value="InterPro"/>
</dbReference>
<dbReference type="Pfam" id="PF01155">
    <property type="entry name" value="HypA"/>
    <property type="match status" value="1"/>
</dbReference>
<protein>
    <recommendedName>
        <fullName evidence="6">Hydrogenase nickel incorporation protein HypA</fullName>
    </recommendedName>
</protein>
<dbReference type="AlphaFoldDB" id="W4L7Q0"/>
<keyword evidence="2" id="KW-0479">Metal-binding</keyword>
<comment type="caution">
    <text evidence="4">The sequence shown here is derived from an EMBL/GenBank/DDBJ whole genome shotgun (WGS) entry which is preliminary data.</text>
</comment>
<dbReference type="GO" id="GO:0016151">
    <property type="term" value="F:nickel cation binding"/>
    <property type="evidence" value="ECO:0007669"/>
    <property type="project" value="InterPro"/>
</dbReference>
<dbReference type="EMBL" id="AZHW01001125">
    <property type="protein sequence ID" value="ETW94067.1"/>
    <property type="molecule type" value="Genomic_DNA"/>
</dbReference>
<dbReference type="Proteomes" id="UP000019141">
    <property type="component" value="Unassembled WGS sequence"/>
</dbReference>
<dbReference type="Gene3D" id="3.30.2320.50">
    <property type="match status" value="1"/>
</dbReference>
<reference evidence="4 5" key="1">
    <citation type="journal article" date="2014" name="Nature">
        <title>An environmental bacterial taxon with a large and distinct metabolic repertoire.</title>
        <authorList>
            <person name="Wilson M.C."/>
            <person name="Mori T."/>
            <person name="Ruckert C."/>
            <person name="Uria A.R."/>
            <person name="Helf M.J."/>
            <person name="Takada K."/>
            <person name="Gernert C."/>
            <person name="Steffens U.A."/>
            <person name="Heycke N."/>
            <person name="Schmitt S."/>
            <person name="Rinke C."/>
            <person name="Helfrich E.J."/>
            <person name="Brachmann A.O."/>
            <person name="Gurgui C."/>
            <person name="Wakimoto T."/>
            <person name="Kracht M."/>
            <person name="Crusemann M."/>
            <person name="Hentschel U."/>
            <person name="Abe I."/>
            <person name="Matsunaga S."/>
            <person name="Kalinowski J."/>
            <person name="Takeyama H."/>
            <person name="Piel J."/>
        </authorList>
    </citation>
    <scope>NUCLEOTIDE SEQUENCE [LARGE SCALE GENOMIC DNA]</scope>
    <source>
        <strain evidence="5">TSY1</strain>
    </source>
</reference>
<evidence type="ECO:0000313" key="5">
    <source>
        <dbReference type="Proteomes" id="UP000019141"/>
    </source>
</evidence>
<dbReference type="GO" id="GO:0008270">
    <property type="term" value="F:zinc ion binding"/>
    <property type="evidence" value="ECO:0007669"/>
    <property type="project" value="TreeGrafter"/>
</dbReference>
<evidence type="ECO:0000313" key="4">
    <source>
        <dbReference type="EMBL" id="ETW94067.1"/>
    </source>
</evidence>
<keyword evidence="3" id="KW-0862">Zinc</keyword>
<accession>W4L7Q0</accession>
<evidence type="ECO:0000256" key="1">
    <source>
        <dbReference type="ARBA" id="ARBA00022596"/>
    </source>
</evidence>
<evidence type="ECO:0008006" key="6">
    <source>
        <dbReference type="Google" id="ProtNLM"/>
    </source>
</evidence>